<reference evidence="9" key="1">
    <citation type="submission" date="2019-02" db="EMBL/GenBank/DDBJ databases">
        <authorList>
            <person name="Montgomery M.T."/>
            <person name="Garlena R.A."/>
            <person name="Russell D.A."/>
            <person name="Pope W.H."/>
            <person name="Jacobs-Sera D."/>
            <person name="Hatfull G.F."/>
        </authorList>
    </citation>
    <scope>NUCLEOTIDE SEQUENCE [LARGE SCALE GENOMIC DNA]</scope>
</reference>
<keyword evidence="2" id="KW-1003">Cell membrane</keyword>
<protein>
    <recommendedName>
        <fullName evidence="10">MmpS family membrane protein</fullName>
    </recommendedName>
</protein>
<gene>
    <name evidence="8" type="primary">39</name>
    <name evidence="8" type="ORF">PBI_WALRUS_39</name>
</gene>
<dbReference type="InterPro" id="IPR038468">
    <property type="entry name" value="MmpS_C"/>
</dbReference>
<evidence type="ECO:0000313" key="9">
    <source>
        <dbReference type="Proteomes" id="UP000293379"/>
    </source>
</evidence>
<organism evidence="8 9">
    <name type="scientific">Gordonia phage Walrus</name>
    <dbReference type="NCBI Taxonomy" id="2517927"/>
    <lineage>
        <taxon>Viruses</taxon>
        <taxon>Duplodnaviria</taxon>
        <taxon>Heunggongvirae</taxon>
        <taxon>Uroviricota</taxon>
        <taxon>Caudoviricetes</taxon>
        <taxon>Jujuvirus</taxon>
        <taxon>Jujuvirus walrus</taxon>
    </lineage>
</organism>
<feature type="compositionally biased region" description="Low complexity" evidence="6">
    <location>
        <begin position="88"/>
        <end position="97"/>
    </location>
</feature>
<dbReference type="GO" id="GO:0005886">
    <property type="term" value="C:plasma membrane"/>
    <property type="evidence" value="ECO:0007669"/>
    <property type="project" value="UniProtKB-SubCell"/>
</dbReference>
<dbReference type="RefSeq" id="YP_010101689.1">
    <property type="nucleotide sequence ID" value="NC_055792.1"/>
</dbReference>
<keyword evidence="9" id="KW-1185">Reference proteome</keyword>
<evidence type="ECO:0000313" key="8">
    <source>
        <dbReference type="EMBL" id="QBG78430.1"/>
    </source>
</evidence>
<evidence type="ECO:0000256" key="4">
    <source>
        <dbReference type="ARBA" id="ARBA00022989"/>
    </source>
</evidence>
<dbReference type="Pfam" id="PF05423">
    <property type="entry name" value="Mycobact_memb"/>
    <property type="match status" value="1"/>
</dbReference>
<evidence type="ECO:0000256" key="5">
    <source>
        <dbReference type="ARBA" id="ARBA00023136"/>
    </source>
</evidence>
<dbReference type="KEGG" id="vg:65119463"/>
<feature type="region of interest" description="Disordered" evidence="6">
    <location>
        <begin position="1"/>
        <end position="39"/>
    </location>
</feature>
<name>A0A481S2Q0_9CAUD</name>
<feature type="region of interest" description="Disordered" evidence="6">
    <location>
        <begin position="60"/>
        <end position="102"/>
    </location>
</feature>
<comment type="subcellular location">
    <subcellularLocation>
        <location evidence="1">Cell membrane</location>
    </subcellularLocation>
</comment>
<proteinExistence type="predicted"/>
<feature type="compositionally biased region" description="Pro residues" evidence="6">
    <location>
        <begin position="22"/>
        <end position="33"/>
    </location>
</feature>
<sequence length="192" mass="20186">MTQPPPNAGDQSPYQQPQYGQQPPPPPYPPQQPPKKRKKWPWILGAVVVLIIIIAVATSGGGGEESTDNTADSPGTTETQAPTEDGGDQPQPTTQQQESGTDGVVYEVTSDSGTANNITYFGEGGNQSQENGATLPWRSKAFDESDTMIKGVTAQNGGSGTITCKIIIDGKVEVENSSNGQYAVVSCNGDLF</sequence>
<feature type="compositionally biased region" description="Polar residues" evidence="6">
    <location>
        <begin position="68"/>
        <end position="82"/>
    </location>
</feature>
<evidence type="ECO:0000256" key="2">
    <source>
        <dbReference type="ARBA" id="ARBA00022475"/>
    </source>
</evidence>
<keyword evidence="4 7" id="KW-1133">Transmembrane helix</keyword>
<dbReference type="GeneID" id="65119463"/>
<evidence type="ECO:0008006" key="10">
    <source>
        <dbReference type="Google" id="ProtNLM"/>
    </source>
</evidence>
<dbReference type="Proteomes" id="UP000293379">
    <property type="component" value="Segment"/>
</dbReference>
<dbReference type="EMBL" id="MK501729">
    <property type="protein sequence ID" value="QBG78430.1"/>
    <property type="molecule type" value="Genomic_DNA"/>
</dbReference>
<dbReference type="Gene3D" id="2.60.40.2880">
    <property type="entry name" value="MmpS1-5, C-terminal soluble domain"/>
    <property type="match status" value="1"/>
</dbReference>
<keyword evidence="5 7" id="KW-0472">Membrane</keyword>
<dbReference type="InterPro" id="IPR008693">
    <property type="entry name" value="MmpS"/>
</dbReference>
<accession>A0A481S2Q0</accession>
<evidence type="ECO:0000256" key="3">
    <source>
        <dbReference type="ARBA" id="ARBA00022692"/>
    </source>
</evidence>
<feature type="transmembrane region" description="Helical" evidence="7">
    <location>
        <begin position="40"/>
        <end position="60"/>
    </location>
</feature>
<keyword evidence="3 7" id="KW-0812">Transmembrane</keyword>
<evidence type="ECO:0000256" key="1">
    <source>
        <dbReference type="ARBA" id="ARBA00004236"/>
    </source>
</evidence>
<evidence type="ECO:0000256" key="7">
    <source>
        <dbReference type="SAM" id="Phobius"/>
    </source>
</evidence>
<evidence type="ECO:0000256" key="6">
    <source>
        <dbReference type="SAM" id="MobiDB-lite"/>
    </source>
</evidence>